<evidence type="ECO:0000313" key="13">
    <source>
        <dbReference type="EMBL" id="CAK0862009.1"/>
    </source>
</evidence>
<comment type="subcellular location">
    <subcellularLocation>
        <location evidence="1">Membrane</location>
        <topology evidence="1">Multi-pass membrane protein</topology>
    </subcellularLocation>
</comment>
<organism evidence="13 14">
    <name type="scientific">Prorocentrum cordatum</name>
    <dbReference type="NCBI Taxonomy" id="2364126"/>
    <lineage>
        <taxon>Eukaryota</taxon>
        <taxon>Sar</taxon>
        <taxon>Alveolata</taxon>
        <taxon>Dinophyceae</taxon>
        <taxon>Prorocentrales</taxon>
        <taxon>Prorocentraceae</taxon>
        <taxon>Prorocentrum</taxon>
    </lineage>
</organism>
<feature type="transmembrane region" description="Helical" evidence="11">
    <location>
        <begin position="812"/>
        <end position="835"/>
    </location>
</feature>
<evidence type="ECO:0000256" key="7">
    <source>
        <dbReference type="ARBA" id="ARBA00022989"/>
    </source>
</evidence>
<feature type="compositionally biased region" description="Low complexity" evidence="10">
    <location>
        <begin position="326"/>
        <end position="348"/>
    </location>
</feature>
<protein>
    <recommendedName>
        <fullName evidence="3">1,3-beta-glucan synthase</fullName>
        <ecNumber evidence="3">2.4.1.34</ecNumber>
    </recommendedName>
</protein>
<feature type="region of interest" description="Disordered" evidence="10">
    <location>
        <begin position="323"/>
        <end position="348"/>
    </location>
</feature>
<evidence type="ECO:0000259" key="12">
    <source>
        <dbReference type="SMART" id="SM01205"/>
    </source>
</evidence>
<comment type="similarity">
    <text evidence="2">Belongs to the glycosyltransferase 48 family.</text>
</comment>
<dbReference type="Proteomes" id="UP001189429">
    <property type="component" value="Unassembled WGS sequence"/>
</dbReference>
<evidence type="ECO:0000256" key="11">
    <source>
        <dbReference type="SAM" id="Phobius"/>
    </source>
</evidence>
<reference evidence="13" key="1">
    <citation type="submission" date="2023-10" db="EMBL/GenBank/DDBJ databases">
        <authorList>
            <person name="Chen Y."/>
            <person name="Shah S."/>
            <person name="Dougan E. K."/>
            <person name="Thang M."/>
            <person name="Chan C."/>
        </authorList>
    </citation>
    <scope>NUCLEOTIDE SEQUENCE [LARGE SCALE GENOMIC DNA]</scope>
</reference>
<evidence type="ECO:0000256" key="9">
    <source>
        <dbReference type="ARBA" id="ARBA00047777"/>
    </source>
</evidence>
<evidence type="ECO:0000256" key="2">
    <source>
        <dbReference type="ARBA" id="ARBA00009040"/>
    </source>
</evidence>
<evidence type="ECO:0000256" key="4">
    <source>
        <dbReference type="ARBA" id="ARBA00022676"/>
    </source>
</evidence>
<keyword evidence="14" id="KW-1185">Reference proteome</keyword>
<evidence type="ECO:0000256" key="10">
    <source>
        <dbReference type="SAM" id="MobiDB-lite"/>
    </source>
</evidence>
<dbReference type="InterPro" id="IPR003440">
    <property type="entry name" value="Glyco_trans_48_dom"/>
</dbReference>
<dbReference type="Pfam" id="PF14288">
    <property type="entry name" value="FKS1_dom1"/>
    <property type="match status" value="1"/>
</dbReference>
<feature type="region of interest" description="Disordered" evidence="10">
    <location>
        <begin position="1"/>
        <end position="23"/>
    </location>
</feature>
<comment type="catalytic activity">
    <reaction evidence="9">
        <text>[(1-&gt;3)-beta-D-glucosyl](n) + UDP-alpha-D-glucose = [(1-&gt;3)-beta-D-glucosyl](n+1) + UDP + H(+)</text>
        <dbReference type="Rhea" id="RHEA:21476"/>
        <dbReference type="Rhea" id="RHEA-COMP:11146"/>
        <dbReference type="Rhea" id="RHEA-COMP:14303"/>
        <dbReference type="ChEBI" id="CHEBI:15378"/>
        <dbReference type="ChEBI" id="CHEBI:37671"/>
        <dbReference type="ChEBI" id="CHEBI:58223"/>
        <dbReference type="ChEBI" id="CHEBI:58885"/>
        <dbReference type="EC" id="2.4.1.34"/>
    </reaction>
</comment>
<keyword evidence="5" id="KW-0808">Transferase</keyword>
<dbReference type="SMART" id="SM01205">
    <property type="entry name" value="FKS1_dom1"/>
    <property type="match status" value="1"/>
</dbReference>
<feature type="transmembrane region" description="Helical" evidence="11">
    <location>
        <begin position="1705"/>
        <end position="1727"/>
    </location>
</feature>
<evidence type="ECO:0000256" key="1">
    <source>
        <dbReference type="ARBA" id="ARBA00004141"/>
    </source>
</evidence>
<evidence type="ECO:0000256" key="8">
    <source>
        <dbReference type="ARBA" id="ARBA00023136"/>
    </source>
</evidence>
<feature type="transmembrane region" description="Helical" evidence="11">
    <location>
        <begin position="860"/>
        <end position="882"/>
    </location>
</feature>
<dbReference type="EC" id="2.4.1.34" evidence="3"/>
<feature type="transmembrane region" description="Helical" evidence="11">
    <location>
        <begin position="1842"/>
        <end position="1868"/>
    </location>
</feature>
<keyword evidence="7 11" id="KW-1133">Transmembrane helix</keyword>
<dbReference type="PANTHER" id="PTHR12741:SF48">
    <property type="entry name" value="1,3-BETA-GLUCAN SYNTHASE COMPONENT FKS1-RELATED"/>
    <property type="match status" value="1"/>
</dbReference>
<keyword evidence="4" id="KW-0328">Glycosyltransferase</keyword>
<gene>
    <name evidence="13" type="ORF">PCOR1329_LOCUS50530</name>
</gene>
<feature type="transmembrane region" description="Helical" evidence="11">
    <location>
        <begin position="1548"/>
        <end position="1570"/>
    </location>
</feature>
<name>A0ABN9UQA1_9DINO</name>
<evidence type="ECO:0000313" key="14">
    <source>
        <dbReference type="Proteomes" id="UP001189429"/>
    </source>
</evidence>
<accession>A0ABN9UQA1</accession>
<dbReference type="Pfam" id="PF02364">
    <property type="entry name" value="Glucan_synthase"/>
    <property type="match status" value="1"/>
</dbReference>
<dbReference type="InterPro" id="IPR026899">
    <property type="entry name" value="FKS1-like_dom1"/>
</dbReference>
<feature type="domain" description="1,3-beta-glucan synthase component FKS1-like" evidence="12">
    <location>
        <begin position="508"/>
        <end position="632"/>
    </location>
</feature>
<feature type="transmembrane region" description="Helical" evidence="11">
    <location>
        <begin position="1638"/>
        <end position="1658"/>
    </location>
</feature>
<keyword evidence="8 11" id="KW-0472">Membrane</keyword>
<evidence type="ECO:0000256" key="3">
    <source>
        <dbReference type="ARBA" id="ARBA00012589"/>
    </source>
</evidence>
<dbReference type="PANTHER" id="PTHR12741">
    <property type="entry name" value="LYST-INTERACTING PROTEIN LIP5 DOPAMINE RESPONSIVE PROTEIN DRG-1"/>
    <property type="match status" value="1"/>
</dbReference>
<feature type="transmembrane region" description="Helical" evidence="11">
    <location>
        <begin position="295"/>
        <end position="316"/>
    </location>
</feature>
<proteinExistence type="inferred from homology"/>
<keyword evidence="6 11" id="KW-0812">Transmembrane</keyword>
<dbReference type="EMBL" id="CAUYUJ010016116">
    <property type="protein sequence ID" value="CAK0862009.1"/>
    <property type="molecule type" value="Genomic_DNA"/>
</dbReference>
<evidence type="ECO:0000256" key="5">
    <source>
        <dbReference type="ARBA" id="ARBA00022679"/>
    </source>
</evidence>
<sequence length="1981" mass="220537">MSLGRQLALSPPPGVPKARAGETGAAGRDSVVVKSGYFQLRAPPGLYELVLRGKGKQEERLLSPSGAVALVDLVGRSRPLQASAFLTQICSLGWLNVAVGYPDVMSCTYDKRLAHRVEAWESRMRANEGGRAKRPSGSACEAPAVVLAARAAAKARTFTAQTLLLFALAGAYVFDVETVCSVPETLSDDDKAALAYRNCHFVDVWQLEVKEAIGEGLHEGIDRGEEQRALWERRTANASEACGHAAWACESEQDYEKCAWLAINAWGSIVRHGATCCTLLHPPYCMDQAFSASTVALLAPLAVLALLLAGAVLLSCAERPRKEPRGATSAAPAGGPRASAAPARARPGGAALRDHLEAPFAKSTASLFAGLAEAFEFQARRKLAQVNARVPGKASRAGQEDNVKNQHEHLMSLWRSQLSMVADRTYDSDVMGRVDERDLLRQALHDLHAELLDGFERWRNHMRAAGAWREDDVPTRREEDGGVPTMCGAEWDPVRLAGRDEEDDGALSRKLAEVAAFLLVWGEAGNLRFMPEMLYFITDLVLSSAPMSPGEALYQPVLPSGESGLFLARVVRPVYNVVFDELYVSVDVKNQRDAKKLRDGFDAYLPGDVANYDDWNELFSDPARLREALVLKRGVPLFDYDHGQMFRLLLEVDWEVSLQARTAKTHNELHSLWGVFASTHRVCLLHEVMFLLSLCAVAPDPPAAAEGEWPVGGDTRVVRFAALGLLVPFHAIAWKIAEWHITGSALRPGWGKERCISFVGAVRDVFSSLSRDTAGRFCFEVFRRPPFVFFLVPGATWRLLLWARASGDEQGVLLAAVAAIHYTLSAYGLAFMLLIPSTTYSRFPFESTTDVPLPTRLVRYGFWFFVLSVKFVLGLIVIRTISDAIQELQISRPGQQSMQEIGQVYLSAVWADDVLLWTVLMCTTFALYLADTQLWFTVCCGLLGVAITFRQRHLADNPECFMTEDAVAMIPHRFQSKVLTYKKDPRLFGAAWDRIVMYMRYEDDISTSQWGDMSYANDAGANITWKRLTERLDAASAKSDALVDEPAAPLHKHVGKRKTPQFFKGSPSCERCVQTYLLGVPEEFRNADLHWRIMALSRGLGLPLPRPYRAPYIPGITVLIPHYMETIILQRDDLYNMNGPTVPLIAWLHYKYKDEFEHFTERMLRRGDTHEVEWPVTGKDWSKYTPEQWPKVSNWATMRQQTLFRTVAGMCYYHPAIQAHFELQGDRDSKLAEVWGHPENGPSDVFTCLVSMQMYAFFSDKMLKDTEYMLEKFPSCLKIAFIDYEPKLEGGAEISDGPPDLPARLADGVHQRQKRRYYSCLIDKSCDPDGKRRSPKFRIELPGYPILGDGKGDNQNHAIPFTRGHYSQGIDANQGAYFEQMMLLPCALGEFRSSRKRIFRGFPEHITSDIGSVGDFAASAEMAFGTILQRTYAVLGARMHYGHPDIMNKLYMMQQGGVSKATKTLNLSEDIFAGIDFTLRGDGRRIKHCEYLHFVKGRDLGFNTVLGFFSKLSSGTGEQILTRQMFRLSQVLQLPEALTFYYAHAGYYLNQFIVSWSLPLLVWVWLLVLLSDCEDKLGALMMCEPEKKSSAMVMASALATCYSWLMLLFLFAMSFPLFAELWMQRNSKTAVWKMVQSYLTLSPLLFIFQSKCIGHYIVNEFRYGGAKYVATGRGLPTERRPFVGRWSDQGGSWEWGGLYLDYAAIAYYDGAMLFVGLAFVVAAGGIPSEALSALAWVFFSCALVLISWLGARWRIFNPYQYQLDKFKEDARALRAFFLDDDGRNWLTWYRKTQLKSGPGLNRTLVDIAFFGLAFIISAWYATVTLKIELLVSLFSEYHGHEALYATALLPPVFASLMFCLCAALLGTFCNCTSSVGRAIKAEHPAPTSGAASPVVGSPAIGKPLEGGGPATAPSPSSAKETASCPIVLPLSVTAVLVVCMDAAELLFALRDLHWVGQTPGWQAWCSSSPSCRRPSSSSRAS</sequence>
<comment type="caution">
    <text evidence="13">The sequence shown here is derived from an EMBL/GenBank/DDBJ whole genome shotgun (WGS) entry which is preliminary data.</text>
</comment>
<evidence type="ECO:0000256" key="6">
    <source>
        <dbReference type="ARBA" id="ARBA00022692"/>
    </source>
</evidence>
<feature type="transmembrane region" description="Helical" evidence="11">
    <location>
        <begin position="1803"/>
        <end position="1822"/>
    </location>
</feature>
<feature type="transmembrane region" description="Helical" evidence="11">
    <location>
        <begin position="1591"/>
        <end position="1618"/>
    </location>
</feature>
<feature type="transmembrane region" description="Helical" evidence="11">
    <location>
        <begin position="1733"/>
        <end position="1751"/>
    </location>
</feature>